<organism evidence="1 2">
    <name type="scientific">Ornithinimicrobium avium</name>
    <dbReference type="NCBI Taxonomy" id="2283195"/>
    <lineage>
        <taxon>Bacteria</taxon>
        <taxon>Bacillati</taxon>
        <taxon>Actinomycetota</taxon>
        <taxon>Actinomycetes</taxon>
        <taxon>Micrococcales</taxon>
        <taxon>Ornithinimicrobiaceae</taxon>
        <taxon>Ornithinimicrobium</taxon>
    </lineage>
</organism>
<gene>
    <name evidence="1" type="ORF">DV701_15800</name>
</gene>
<protein>
    <submittedName>
        <fullName evidence="1">Uncharacterized protein</fullName>
    </submittedName>
</protein>
<dbReference type="Proteomes" id="UP000253790">
    <property type="component" value="Chromosome"/>
</dbReference>
<proteinExistence type="predicted"/>
<name>A0A345NQS3_9MICO</name>
<dbReference type="AlphaFoldDB" id="A0A345NQS3"/>
<dbReference type="OrthoDB" id="9811352at2"/>
<dbReference type="KEGG" id="orn:DV701_15800"/>
<keyword evidence="2" id="KW-1185">Reference proteome</keyword>
<evidence type="ECO:0000313" key="2">
    <source>
        <dbReference type="Proteomes" id="UP000253790"/>
    </source>
</evidence>
<reference evidence="1 2" key="1">
    <citation type="submission" date="2018-07" db="EMBL/GenBank/DDBJ databases">
        <title>Complete genome sequencing of Ornithinimicrobium sp. AMA3305.</title>
        <authorList>
            <person name="Bae J.-W."/>
        </authorList>
    </citation>
    <scope>NUCLEOTIDE SEQUENCE [LARGE SCALE GENOMIC DNA]</scope>
    <source>
        <strain evidence="1 2">AMA3305</strain>
    </source>
</reference>
<dbReference type="EMBL" id="CP031229">
    <property type="protein sequence ID" value="AXH97381.1"/>
    <property type="molecule type" value="Genomic_DNA"/>
</dbReference>
<sequence>MVYLGTDGGIRRVDPASATVETVDQVELDEDSLVLPTMSEAGVAFLVIRQSAGTTDLIRLDESGEIGQVTPIEGLNEVLDGSGEVPRSILVL</sequence>
<accession>A0A345NQS3</accession>
<evidence type="ECO:0000313" key="1">
    <source>
        <dbReference type="EMBL" id="AXH97381.1"/>
    </source>
</evidence>